<dbReference type="EMBL" id="AKCT01000186">
    <property type="protein sequence ID" value="EKV12090.1"/>
    <property type="molecule type" value="Genomic_DNA"/>
</dbReference>
<evidence type="ECO:0000313" key="2">
    <source>
        <dbReference type="Proteomes" id="UP000009882"/>
    </source>
</evidence>
<reference evidence="2" key="1">
    <citation type="journal article" date="2012" name="BMC Genomics">
        <title>Genome sequence of the necrotrophic fungus Penicillium digitatum, the main postharvest pathogen of citrus.</title>
        <authorList>
            <person name="Marcet-Houben M."/>
            <person name="Ballester A.-R."/>
            <person name="de la Fuente B."/>
            <person name="Harries E."/>
            <person name="Marcos J.F."/>
            <person name="Gonzalez-Candelas L."/>
            <person name="Gabaldon T."/>
        </authorList>
    </citation>
    <scope>NUCLEOTIDE SEQUENCE [LARGE SCALE GENOMIC DNA]</scope>
    <source>
        <strain evidence="2">PHI26 / CECT 20796</strain>
    </source>
</reference>
<dbReference type="AlphaFoldDB" id="K9FQX3"/>
<keyword evidence="2" id="KW-1185">Reference proteome</keyword>
<dbReference type="Proteomes" id="UP000009882">
    <property type="component" value="Unassembled WGS sequence"/>
</dbReference>
<evidence type="ECO:0000313" key="1">
    <source>
        <dbReference type="EMBL" id="EKV12090.1"/>
    </source>
</evidence>
<accession>K9FQX3</accession>
<sequence>MWVCVESGEGEKYEERSSERGLTDLYEGQVLRGATPEYLGMLYGVPTECLLCTMLTFLHLLSPLFLFYFAMSCYMFTLFYFSCIFEWNPYILCSLISPKYFFHRRPD</sequence>
<comment type="caution">
    <text evidence="1">The sequence shown here is derived from an EMBL/GenBank/DDBJ whole genome shotgun (WGS) entry which is preliminary data.</text>
</comment>
<protein>
    <submittedName>
        <fullName evidence="1">Uncharacterized protein</fullName>
    </submittedName>
</protein>
<dbReference type="HOGENOM" id="CLU_2210868_0_0_1"/>
<dbReference type="InParanoid" id="K9FQX3"/>
<name>K9FQX3_PEND2</name>
<gene>
    <name evidence="1" type="ORF">PDIG_47050</name>
</gene>
<proteinExistence type="predicted"/>
<organism evidence="1 2">
    <name type="scientific">Penicillium digitatum (strain PHI26 / CECT 20796)</name>
    <name type="common">Green mold</name>
    <dbReference type="NCBI Taxonomy" id="1170229"/>
    <lineage>
        <taxon>Eukaryota</taxon>
        <taxon>Fungi</taxon>
        <taxon>Dikarya</taxon>
        <taxon>Ascomycota</taxon>
        <taxon>Pezizomycotina</taxon>
        <taxon>Eurotiomycetes</taxon>
        <taxon>Eurotiomycetidae</taxon>
        <taxon>Eurotiales</taxon>
        <taxon>Aspergillaceae</taxon>
        <taxon>Penicillium</taxon>
    </lineage>
</organism>